<dbReference type="Ensembl" id="ENSTNIT00000012693.1">
    <property type="protein sequence ID" value="ENSTNIP00000012502.1"/>
    <property type="gene ID" value="ENSTNIG00000009627.1"/>
</dbReference>
<keyword evidence="2" id="KW-0964">Secreted</keyword>
<evidence type="ECO:0000256" key="3">
    <source>
        <dbReference type="ARBA" id="ARBA00022703"/>
    </source>
</evidence>
<evidence type="ECO:0000256" key="5">
    <source>
        <dbReference type="ARBA" id="ARBA00022737"/>
    </source>
</evidence>
<feature type="compositionally biased region" description="Polar residues" evidence="9">
    <location>
        <begin position="204"/>
        <end position="213"/>
    </location>
</feature>
<evidence type="ECO:0000256" key="9">
    <source>
        <dbReference type="SAM" id="MobiDB-lite"/>
    </source>
</evidence>
<dbReference type="GO" id="GO:0005576">
    <property type="term" value="C:extracellular region"/>
    <property type="evidence" value="ECO:0007669"/>
    <property type="project" value="UniProtKB-SubCell"/>
</dbReference>
<evidence type="ECO:0000313" key="11">
    <source>
        <dbReference type="Ensembl" id="ENSTNIP00000012502.1"/>
    </source>
</evidence>
<dbReference type="Proteomes" id="UP000007303">
    <property type="component" value="Unassembled WGS sequence"/>
</dbReference>
<keyword evidence="7" id="KW-0325">Glycoprotein</keyword>
<feature type="disulfide bond" evidence="8">
    <location>
        <begin position="98"/>
        <end position="116"/>
    </location>
</feature>
<dbReference type="PROSITE" id="PS50050">
    <property type="entry name" value="TNFR_NGFR_2"/>
    <property type="match status" value="3"/>
</dbReference>
<reference evidence="11" key="3">
    <citation type="submission" date="2025-09" db="UniProtKB">
        <authorList>
            <consortium name="Ensembl"/>
        </authorList>
    </citation>
    <scope>IDENTIFICATION</scope>
</reference>
<name>H3CW68_TETNG</name>
<sequence length="265" mass="29245">TYEHHDPSTGKTLLCDKCRPGTHLAAHCTPSTPTKCLPCEENQFTELWNYLPRCLYCSNYCDDSQEVAKECSATNDRVCRCKEGLYSSSGFCFSHSECQPGLGVKLAGTSETDTVCERCVDGYFSNSSSANEPCVKHQECAPGQTALLNGSASQDALCGTCEDLARRVGETYRSFIAGFFGTHKMRPKKMRRLIGSSHTPPPSVRSTLGQSVPKQRGPLLEQMTSRLARIRPRILLETLRRVQRNSLANKLEKTLAGIQQQNPGC</sequence>
<dbReference type="InterPro" id="IPR048522">
    <property type="entry name" value="Death_3_fish"/>
</dbReference>
<evidence type="ECO:0000313" key="12">
    <source>
        <dbReference type="Proteomes" id="UP000007303"/>
    </source>
</evidence>
<keyword evidence="6 8" id="KW-1015">Disulfide bond</keyword>
<dbReference type="InParanoid" id="H3CW68"/>
<dbReference type="InterPro" id="IPR052459">
    <property type="entry name" value="TNFRSF_decoy_receptor"/>
</dbReference>
<keyword evidence="5" id="KW-0677">Repeat</keyword>
<dbReference type="STRING" id="99883.ENSTNIP00000012502"/>
<dbReference type="CDD" id="cd00185">
    <property type="entry name" value="TNFRSF"/>
    <property type="match status" value="1"/>
</dbReference>
<comment type="caution">
    <text evidence="8">Lacks conserved residue(s) required for the propagation of feature annotation.</text>
</comment>
<accession>H3CW68</accession>
<reference evidence="11" key="2">
    <citation type="submission" date="2025-08" db="UniProtKB">
        <authorList>
            <consortium name="Ensembl"/>
        </authorList>
    </citation>
    <scope>IDENTIFICATION</scope>
</reference>
<dbReference type="Pfam" id="PF21733">
    <property type="entry name" value="Death_3"/>
    <property type="match status" value="1"/>
</dbReference>
<dbReference type="PROSITE" id="PS00652">
    <property type="entry name" value="TNFR_NGFR_1"/>
    <property type="match status" value="1"/>
</dbReference>
<dbReference type="Pfam" id="PF00020">
    <property type="entry name" value="TNFR_c6"/>
    <property type="match status" value="3"/>
</dbReference>
<feature type="repeat" description="TNFR-Cys" evidence="8">
    <location>
        <begin position="38"/>
        <end position="79"/>
    </location>
</feature>
<evidence type="ECO:0000256" key="8">
    <source>
        <dbReference type="PROSITE-ProRule" id="PRU00206"/>
    </source>
</evidence>
<dbReference type="AlphaFoldDB" id="H3CW68"/>
<dbReference type="PANTHER" id="PTHR23097">
    <property type="entry name" value="TUMOR NECROSIS FACTOR RECEPTOR SUPERFAMILY MEMBER"/>
    <property type="match status" value="1"/>
</dbReference>
<dbReference type="GeneTree" id="ENSGT00940000155167"/>
<evidence type="ECO:0000256" key="1">
    <source>
        <dbReference type="ARBA" id="ARBA00004613"/>
    </source>
</evidence>
<dbReference type="SUPFAM" id="SSF57586">
    <property type="entry name" value="TNF receptor-like"/>
    <property type="match status" value="2"/>
</dbReference>
<proteinExistence type="predicted"/>
<feature type="repeat" description="TNFR-Cys" evidence="8">
    <location>
        <begin position="80"/>
        <end position="116"/>
    </location>
</feature>
<protein>
    <recommendedName>
        <fullName evidence="10">TNFR-Cys domain-containing protein</fullName>
    </recommendedName>
</protein>
<feature type="domain" description="TNFR-Cys" evidence="10">
    <location>
        <begin position="38"/>
        <end position="79"/>
    </location>
</feature>
<feature type="disulfide bond" evidence="8">
    <location>
        <begin position="39"/>
        <end position="54"/>
    </location>
</feature>
<dbReference type="OMA" id="CAPCSAN"/>
<reference evidence="12" key="1">
    <citation type="journal article" date="2004" name="Nature">
        <title>Genome duplication in the teleost fish Tetraodon nigroviridis reveals the early vertebrate proto-karyotype.</title>
        <authorList>
            <person name="Jaillon O."/>
            <person name="Aury J.-M."/>
            <person name="Brunet F."/>
            <person name="Petit J.-L."/>
            <person name="Stange-Thomann N."/>
            <person name="Mauceli E."/>
            <person name="Bouneau L."/>
            <person name="Fischer C."/>
            <person name="Ozouf-Costaz C."/>
            <person name="Bernot A."/>
            <person name="Nicaud S."/>
            <person name="Jaffe D."/>
            <person name="Fisher S."/>
            <person name="Lutfalla G."/>
            <person name="Dossat C."/>
            <person name="Segurens B."/>
            <person name="Dasilva C."/>
            <person name="Salanoubat M."/>
            <person name="Levy M."/>
            <person name="Boudet N."/>
            <person name="Castellano S."/>
            <person name="Anthouard V."/>
            <person name="Jubin C."/>
            <person name="Castelli V."/>
            <person name="Katinka M."/>
            <person name="Vacherie B."/>
            <person name="Biemont C."/>
            <person name="Skalli Z."/>
            <person name="Cattolico L."/>
            <person name="Poulain J."/>
            <person name="De Berardinis V."/>
            <person name="Cruaud C."/>
            <person name="Duprat S."/>
            <person name="Brottier P."/>
            <person name="Coutanceau J.-P."/>
            <person name="Gouzy J."/>
            <person name="Parra G."/>
            <person name="Lardier G."/>
            <person name="Chapple C."/>
            <person name="McKernan K.J."/>
            <person name="McEwan P."/>
            <person name="Bosak S."/>
            <person name="Kellis M."/>
            <person name="Volff J.-N."/>
            <person name="Guigo R."/>
            <person name="Zody M.C."/>
            <person name="Mesirov J."/>
            <person name="Lindblad-Toh K."/>
            <person name="Birren B."/>
            <person name="Nusbaum C."/>
            <person name="Kahn D."/>
            <person name="Robinson-Rechavi M."/>
            <person name="Laudet V."/>
            <person name="Schachter V."/>
            <person name="Quetier F."/>
            <person name="Saurin W."/>
            <person name="Scarpelli C."/>
            <person name="Wincker P."/>
            <person name="Lander E.S."/>
            <person name="Weissenbach J."/>
            <person name="Roest Crollius H."/>
        </authorList>
    </citation>
    <scope>NUCLEOTIDE SEQUENCE [LARGE SCALE GENOMIC DNA]</scope>
</reference>
<dbReference type="Gene3D" id="2.10.50.10">
    <property type="entry name" value="Tumor Necrosis Factor Receptor, subunit A, domain 2"/>
    <property type="match status" value="3"/>
</dbReference>
<feature type="region of interest" description="Disordered" evidence="9">
    <location>
        <begin position="195"/>
        <end position="217"/>
    </location>
</feature>
<dbReference type="PANTHER" id="PTHR23097:SF90">
    <property type="entry name" value="TUMOR NECROSIS FACTOR RECEPTOR SUPERFAMILY MEMBER 11B"/>
    <property type="match status" value="1"/>
</dbReference>
<feature type="disulfide bond" evidence="8">
    <location>
        <begin position="119"/>
        <end position="134"/>
    </location>
</feature>
<keyword evidence="12" id="KW-1185">Reference proteome</keyword>
<feature type="repeat" description="TNFR-Cys" evidence="8">
    <location>
        <begin position="118"/>
        <end position="158"/>
    </location>
</feature>
<evidence type="ECO:0000256" key="7">
    <source>
        <dbReference type="ARBA" id="ARBA00023180"/>
    </source>
</evidence>
<evidence type="ECO:0000256" key="4">
    <source>
        <dbReference type="ARBA" id="ARBA00022729"/>
    </source>
</evidence>
<comment type="subcellular location">
    <subcellularLocation>
        <location evidence="1">Secreted</location>
    </subcellularLocation>
</comment>
<feature type="domain" description="TNFR-Cys" evidence="10">
    <location>
        <begin position="80"/>
        <end position="116"/>
    </location>
</feature>
<evidence type="ECO:0000256" key="2">
    <source>
        <dbReference type="ARBA" id="ARBA00022525"/>
    </source>
</evidence>
<evidence type="ECO:0000259" key="10">
    <source>
        <dbReference type="PROSITE" id="PS50050"/>
    </source>
</evidence>
<feature type="domain" description="TNFR-Cys" evidence="10">
    <location>
        <begin position="118"/>
        <end position="158"/>
    </location>
</feature>
<organism evidence="11 12">
    <name type="scientific">Tetraodon nigroviridis</name>
    <name type="common">Spotted green pufferfish</name>
    <name type="synonym">Chelonodon nigroviridis</name>
    <dbReference type="NCBI Taxonomy" id="99883"/>
    <lineage>
        <taxon>Eukaryota</taxon>
        <taxon>Metazoa</taxon>
        <taxon>Chordata</taxon>
        <taxon>Craniata</taxon>
        <taxon>Vertebrata</taxon>
        <taxon>Euteleostomi</taxon>
        <taxon>Actinopterygii</taxon>
        <taxon>Neopterygii</taxon>
        <taxon>Teleostei</taxon>
        <taxon>Neoteleostei</taxon>
        <taxon>Acanthomorphata</taxon>
        <taxon>Eupercaria</taxon>
        <taxon>Tetraodontiformes</taxon>
        <taxon>Tetradontoidea</taxon>
        <taxon>Tetraodontidae</taxon>
        <taxon>Tetraodon</taxon>
    </lineage>
</organism>
<dbReference type="HOGENOM" id="CLU_057708_2_0_1"/>
<dbReference type="GO" id="GO:0006915">
    <property type="term" value="P:apoptotic process"/>
    <property type="evidence" value="ECO:0007669"/>
    <property type="project" value="UniProtKB-KW"/>
</dbReference>
<dbReference type="InterPro" id="IPR001368">
    <property type="entry name" value="TNFR/NGFR_Cys_rich_reg"/>
</dbReference>
<keyword evidence="4" id="KW-0732">Signal</keyword>
<dbReference type="SMART" id="SM00208">
    <property type="entry name" value="TNFR"/>
    <property type="match status" value="4"/>
</dbReference>
<evidence type="ECO:0000256" key="6">
    <source>
        <dbReference type="ARBA" id="ARBA00023157"/>
    </source>
</evidence>
<feature type="disulfide bond" evidence="8">
    <location>
        <begin position="140"/>
        <end position="158"/>
    </location>
</feature>
<feature type="disulfide bond" evidence="8">
    <location>
        <begin position="61"/>
        <end position="79"/>
    </location>
</feature>
<keyword evidence="3" id="KW-0053">Apoptosis</keyword>